<feature type="coiled-coil region" evidence="1">
    <location>
        <begin position="125"/>
        <end position="181"/>
    </location>
</feature>
<protein>
    <submittedName>
        <fullName evidence="3">Uncharacterized protein</fullName>
    </submittedName>
</protein>
<dbReference type="OrthoDB" id="398824at2"/>
<feature type="transmembrane region" description="Helical" evidence="2">
    <location>
        <begin position="6"/>
        <end position="26"/>
    </location>
</feature>
<keyword evidence="2" id="KW-0812">Transmembrane</keyword>
<dbReference type="RefSeq" id="WP_027048019.1">
    <property type="nucleotide sequence ID" value="NZ_CP025257.1"/>
</dbReference>
<evidence type="ECO:0000313" key="3">
    <source>
        <dbReference type="EMBL" id="AUF83631.1"/>
    </source>
</evidence>
<sequence length="205" mass="24167">MGGTTIVLIILLIVVIAFVIFTTVTGKKASKKEKAKRYQEVRNKIKEYIATNDNRKNLRIEFEKVFARKGAEYKYRDVFDVIVELVEPKTQKIIDTRAYEIEGITTKVDKKNYRTEWVVNTLLELEDAKRRIAISEKDIKLTKEEKLALKKEEKRREKEFAEKEKAELKAAKQASKTVNKNERLREIEKINKQMTEKFVPTRRKD</sequence>
<proteinExistence type="predicted"/>
<organism evidence="3 4">
    <name type="scientific">Mesoplasma syrphidae</name>
    <dbReference type="NCBI Taxonomy" id="225999"/>
    <lineage>
        <taxon>Bacteria</taxon>
        <taxon>Bacillati</taxon>
        <taxon>Mycoplasmatota</taxon>
        <taxon>Mollicutes</taxon>
        <taxon>Entomoplasmatales</taxon>
        <taxon>Entomoplasmataceae</taxon>
        <taxon>Mesoplasma</taxon>
    </lineage>
</organism>
<evidence type="ECO:0000256" key="2">
    <source>
        <dbReference type="SAM" id="Phobius"/>
    </source>
</evidence>
<evidence type="ECO:0000313" key="4">
    <source>
        <dbReference type="Proteomes" id="UP000233419"/>
    </source>
</evidence>
<keyword evidence="4" id="KW-1185">Reference proteome</keyword>
<evidence type="ECO:0000256" key="1">
    <source>
        <dbReference type="SAM" id="Coils"/>
    </source>
</evidence>
<dbReference type="Proteomes" id="UP000233419">
    <property type="component" value="Chromosome"/>
</dbReference>
<gene>
    <name evidence="3" type="ORF">CXP39_02350</name>
</gene>
<dbReference type="KEGG" id="msyr:CXP39_02350"/>
<keyword evidence="1" id="KW-0175">Coiled coil</keyword>
<dbReference type="AlphaFoldDB" id="A0A2K9BK78"/>
<keyword evidence="2" id="KW-0472">Membrane</keyword>
<name>A0A2K9BK78_9MOLU</name>
<accession>A0A2K9BK78</accession>
<keyword evidence="2" id="KW-1133">Transmembrane helix</keyword>
<reference evidence="3 4" key="1">
    <citation type="submission" date="2017-12" db="EMBL/GenBank/DDBJ databases">
        <title>Mesoplasma syrphidae YJS, Complete Genome.</title>
        <authorList>
            <person name="Knight T.F."/>
            <person name="Citino T."/>
            <person name="Rubinstein R."/>
            <person name="Neuschaefer Z."/>
        </authorList>
    </citation>
    <scope>NUCLEOTIDE SEQUENCE [LARGE SCALE GENOMIC DNA]</scope>
    <source>
        <strain evidence="3 4">YJS</strain>
    </source>
</reference>
<dbReference type="EMBL" id="CP025257">
    <property type="protein sequence ID" value="AUF83631.1"/>
    <property type="molecule type" value="Genomic_DNA"/>
</dbReference>